<dbReference type="AlphaFoldDB" id="A0A3S5CUX4"/>
<sequence>MQFRMFYWLKSSKTQRINSSTVDIPSLYDSNQKVPLPSGELILSPVCSDNGVVSETCTENRCTTYAGLPSSRYRRIQYQSANGSTNFIPIAVPQRPNVARSQHQQQNWPAYQLNADSINRRLHKVVRSKSWQGFLEQKVSHCLNESHLVS</sequence>
<keyword evidence="2" id="KW-1185">Reference proteome</keyword>
<dbReference type="EMBL" id="CAAALY010262923">
    <property type="protein sequence ID" value="VEL39898.1"/>
    <property type="molecule type" value="Genomic_DNA"/>
</dbReference>
<organism evidence="1 2">
    <name type="scientific">Protopolystoma xenopodis</name>
    <dbReference type="NCBI Taxonomy" id="117903"/>
    <lineage>
        <taxon>Eukaryota</taxon>
        <taxon>Metazoa</taxon>
        <taxon>Spiralia</taxon>
        <taxon>Lophotrochozoa</taxon>
        <taxon>Platyhelminthes</taxon>
        <taxon>Monogenea</taxon>
        <taxon>Polyopisthocotylea</taxon>
        <taxon>Polystomatidea</taxon>
        <taxon>Polystomatidae</taxon>
        <taxon>Protopolystoma</taxon>
    </lineage>
</organism>
<comment type="caution">
    <text evidence="1">The sequence shown here is derived from an EMBL/GenBank/DDBJ whole genome shotgun (WGS) entry which is preliminary data.</text>
</comment>
<evidence type="ECO:0000313" key="2">
    <source>
        <dbReference type="Proteomes" id="UP000784294"/>
    </source>
</evidence>
<reference evidence="1" key="1">
    <citation type="submission" date="2018-11" db="EMBL/GenBank/DDBJ databases">
        <authorList>
            <consortium name="Pathogen Informatics"/>
        </authorList>
    </citation>
    <scope>NUCLEOTIDE SEQUENCE</scope>
</reference>
<accession>A0A3S5CUX4</accession>
<name>A0A3S5CUX4_9PLAT</name>
<proteinExistence type="predicted"/>
<evidence type="ECO:0000313" key="1">
    <source>
        <dbReference type="EMBL" id="VEL39898.1"/>
    </source>
</evidence>
<feature type="non-terminal residue" evidence="1">
    <location>
        <position position="1"/>
    </location>
</feature>
<dbReference type="Proteomes" id="UP000784294">
    <property type="component" value="Unassembled WGS sequence"/>
</dbReference>
<protein>
    <submittedName>
        <fullName evidence="1">Uncharacterized protein</fullName>
    </submittedName>
</protein>
<gene>
    <name evidence="1" type="ORF">PXEA_LOCUS33338</name>
</gene>